<evidence type="ECO:0000256" key="1">
    <source>
        <dbReference type="SAM" id="Phobius"/>
    </source>
</evidence>
<keyword evidence="2" id="KW-0732">Signal</keyword>
<dbReference type="Proteomes" id="UP001501523">
    <property type="component" value="Unassembled WGS sequence"/>
</dbReference>
<organism evidence="4 5">
    <name type="scientific">Dokdonella soli</name>
    <dbReference type="NCBI Taxonomy" id="529810"/>
    <lineage>
        <taxon>Bacteria</taxon>
        <taxon>Pseudomonadati</taxon>
        <taxon>Pseudomonadota</taxon>
        <taxon>Gammaproteobacteria</taxon>
        <taxon>Lysobacterales</taxon>
        <taxon>Rhodanobacteraceae</taxon>
        <taxon>Dokdonella</taxon>
    </lineage>
</organism>
<proteinExistence type="predicted"/>
<feature type="signal peptide" evidence="2">
    <location>
        <begin position="1"/>
        <end position="29"/>
    </location>
</feature>
<sequence length="321" mass="32279">MMKQHRFSAWLAGFFALAFGMGVSTSAFAMAYSYSSPNYASAGISGNGTPPVYTTAMHIAGSIATASPLPANMPLTEIGPSGSNLIQTFSFNDGLHSYTLANTRLMNFDIAADSAGNISTFSMTMLSPLPPNTIGQKMNGVLLNAGAGLAEAISGGVCSVVNGTGQCTALGAVNNTDSLALIGAPIGTFTTSASPPAGTLTAVPNPAQQGQAVVLTATTGSTLPGTVTFSDGTTVLCNTVPLVSGTATCSTSSLSVGSHTITGLFAVGGIAVITFSVTATVTIAAIPPPTPAPTLGAWALIALAAFTMLMALVWQRRGMRR</sequence>
<protein>
    <recommendedName>
        <fullName evidence="3">Bacterial Ig-like domain-containing protein</fullName>
    </recommendedName>
</protein>
<evidence type="ECO:0000313" key="5">
    <source>
        <dbReference type="Proteomes" id="UP001501523"/>
    </source>
</evidence>
<evidence type="ECO:0000256" key="2">
    <source>
        <dbReference type="SAM" id="SignalP"/>
    </source>
</evidence>
<gene>
    <name evidence="4" type="ORF">GCM10009105_35220</name>
</gene>
<dbReference type="EMBL" id="BAAAEU010000025">
    <property type="protein sequence ID" value="GAA0723308.1"/>
    <property type="molecule type" value="Genomic_DNA"/>
</dbReference>
<dbReference type="InterPro" id="IPR013783">
    <property type="entry name" value="Ig-like_fold"/>
</dbReference>
<keyword evidence="1" id="KW-0472">Membrane</keyword>
<name>A0ABN1IXF0_9GAMM</name>
<keyword evidence="5" id="KW-1185">Reference proteome</keyword>
<dbReference type="Gene3D" id="2.60.40.10">
    <property type="entry name" value="Immunoglobulins"/>
    <property type="match status" value="1"/>
</dbReference>
<dbReference type="Pfam" id="PF16640">
    <property type="entry name" value="Big_3_5"/>
    <property type="match status" value="1"/>
</dbReference>
<dbReference type="RefSeq" id="WP_343793622.1">
    <property type="nucleotide sequence ID" value="NZ_BAAAEU010000025.1"/>
</dbReference>
<dbReference type="InterPro" id="IPR032109">
    <property type="entry name" value="Big_3_5"/>
</dbReference>
<keyword evidence="1" id="KW-0812">Transmembrane</keyword>
<feature type="chain" id="PRO_5046614612" description="Bacterial Ig-like domain-containing protein" evidence="2">
    <location>
        <begin position="30"/>
        <end position="321"/>
    </location>
</feature>
<accession>A0ABN1IXF0</accession>
<feature type="transmembrane region" description="Helical" evidence="1">
    <location>
        <begin position="295"/>
        <end position="314"/>
    </location>
</feature>
<feature type="domain" description="Bacterial Ig-like" evidence="3">
    <location>
        <begin position="200"/>
        <end position="282"/>
    </location>
</feature>
<reference evidence="4 5" key="1">
    <citation type="journal article" date="2019" name="Int. J. Syst. Evol. Microbiol.">
        <title>The Global Catalogue of Microorganisms (GCM) 10K type strain sequencing project: providing services to taxonomists for standard genome sequencing and annotation.</title>
        <authorList>
            <consortium name="The Broad Institute Genomics Platform"/>
            <consortium name="The Broad Institute Genome Sequencing Center for Infectious Disease"/>
            <person name="Wu L."/>
            <person name="Ma J."/>
        </authorList>
    </citation>
    <scope>NUCLEOTIDE SEQUENCE [LARGE SCALE GENOMIC DNA]</scope>
    <source>
        <strain evidence="4 5">JCM 15421</strain>
    </source>
</reference>
<comment type="caution">
    <text evidence="4">The sequence shown here is derived from an EMBL/GenBank/DDBJ whole genome shotgun (WGS) entry which is preliminary data.</text>
</comment>
<evidence type="ECO:0000259" key="3">
    <source>
        <dbReference type="Pfam" id="PF16640"/>
    </source>
</evidence>
<keyword evidence="1" id="KW-1133">Transmembrane helix</keyword>
<evidence type="ECO:0000313" key="4">
    <source>
        <dbReference type="EMBL" id="GAA0723308.1"/>
    </source>
</evidence>